<evidence type="ECO:0000313" key="14">
    <source>
        <dbReference type="EMBL" id="PWS34186.1"/>
    </source>
</evidence>
<dbReference type="Pfam" id="PF08447">
    <property type="entry name" value="PAS_3"/>
    <property type="match status" value="1"/>
</dbReference>
<evidence type="ECO:0000256" key="1">
    <source>
        <dbReference type="ARBA" id="ARBA00000085"/>
    </source>
</evidence>
<dbReference type="InterPro" id="IPR003661">
    <property type="entry name" value="HisK_dim/P_dom"/>
</dbReference>
<keyword evidence="15" id="KW-1185">Reference proteome</keyword>
<dbReference type="PROSITE" id="PS50110">
    <property type="entry name" value="RESPONSE_REGULATORY"/>
    <property type="match status" value="1"/>
</dbReference>
<dbReference type="InterPro" id="IPR001789">
    <property type="entry name" value="Sig_transdc_resp-reg_receiver"/>
</dbReference>
<reference evidence="15" key="1">
    <citation type="submission" date="2018-05" db="EMBL/GenBank/DDBJ databases">
        <authorList>
            <person name="Du Z."/>
            <person name="Wang X."/>
        </authorList>
    </citation>
    <scope>NUCLEOTIDE SEQUENCE [LARGE SCALE GENOMIC DNA]</scope>
    <source>
        <strain evidence="15">CQN31</strain>
    </source>
</reference>
<comment type="catalytic activity">
    <reaction evidence="1">
        <text>ATP + protein L-histidine = ADP + protein N-phospho-L-histidine.</text>
        <dbReference type="EC" id="2.7.13.3"/>
    </reaction>
</comment>
<organism evidence="14 15">
    <name type="scientific">Falsiroseomonas bella</name>
    <dbReference type="NCBI Taxonomy" id="2184016"/>
    <lineage>
        <taxon>Bacteria</taxon>
        <taxon>Pseudomonadati</taxon>
        <taxon>Pseudomonadota</taxon>
        <taxon>Alphaproteobacteria</taxon>
        <taxon>Acetobacterales</taxon>
        <taxon>Roseomonadaceae</taxon>
        <taxon>Falsiroseomonas</taxon>
    </lineage>
</organism>
<dbReference type="OrthoDB" id="7284568at2"/>
<evidence type="ECO:0000259" key="11">
    <source>
        <dbReference type="PROSITE" id="PS50110"/>
    </source>
</evidence>
<dbReference type="SUPFAM" id="SSF55874">
    <property type="entry name" value="ATPase domain of HSP90 chaperone/DNA topoisomerase II/histidine kinase"/>
    <property type="match status" value="1"/>
</dbReference>
<dbReference type="EC" id="2.7.13.3" evidence="2"/>
<evidence type="ECO:0000256" key="6">
    <source>
        <dbReference type="ARBA" id="ARBA00022777"/>
    </source>
</evidence>
<evidence type="ECO:0000256" key="2">
    <source>
        <dbReference type="ARBA" id="ARBA00012438"/>
    </source>
</evidence>
<dbReference type="CDD" id="cd00082">
    <property type="entry name" value="HisKA"/>
    <property type="match status" value="1"/>
</dbReference>
<evidence type="ECO:0000259" key="13">
    <source>
        <dbReference type="PROSITE" id="PS50113"/>
    </source>
</evidence>
<dbReference type="InterPro" id="IPR013655">
    <property type="entry name" value="PAS_fold_3"/>
</dbReference>
<dbReference type="Gene3D" id="1.10.287.130">
    <property type="match status" value="1"/>
</dbReference>
<dbReference type="InterPro" id="IPR001610">
    <property type="entry name" value="PAC"/>
</dbReference>
<dbReference type="PROSITE" id="PS50109">
    <property type="entry name" value="HIS_KIN"/>
    <property type="match status" value="1"/>
</dbReference>
<dbReference type="Pfam" id="PF00989">
    <property type="entry name" value="PAS"/>
    <property type="match status" value="1"/>
</dbReference>
<proteinExistence type="predicted"/>
<dbReference type="InterPro" id="IPR036097">
    <property type="entry name" value="HisK_dim/P_sf"/>
</dbReference>
<dbReference type="SMART" id="SM00448">
    <property type="entry name" value="REC"/>
    <property type="match status" value="1"/>
</dbReference>
<dbReference type="InterPro" id="IPR035965">
    <property type="entry name" value="PAS-like_dom_sf"/>
</dbReference>
<gene>
    <name evidence="14" type="ORF">DFH01_26530</name>
</gene>
<dbReference type="InterPro" id="IPR000700">
    <property type="entry name" value="PAS-assoc_C"/>
</dbReference>
<feature type="domain" description="PAC" evidence="13">
    <location>
        <begin position="632"/>
        <end position="684"/>
    </location>
</feature>
<evidence type="ECO:0000256" key="4">
    <source>
        <dbReference type="ARBA" id="ARBA00022679"/>
    </source>
</evidence>
<evidence type="ECO:0000256" key="5">
    <source>
        <dbReference type="ARBA" id="ARBA00022741"/>
    </source>
</evidence>
<dbReference type="InterPro" id="IPR013767">
    <property type="entry name" value="PAS_fold"/>
</dbReference>
<dbReference type="Proteomes" id="UP000245765">
    <property type="component" value="Unassembled WGS sequence"/>
</dbReference>
<feature type="domain" description="PAC" evidence="13">
    <location>
        <begin position="373"/>
        <end position="425"/>
    </location>
</feature>
<dbReference type="GO" id="GO:0006355">
    <property type="term" value="P:regulation of DNA-templated transcription"/>
    <property type="evidence" value="ECO:0007669"/>
    <property type="project" value="InterPro"/>
</dbReference>
<dbReference type="Gene3D" id="3.30.450.20">
    <property type="entry name" value="PAS domain"/>
    <property type="match status" value="3"/>
</dbReference>
<comment type="caution">
    <text evidence="14">The sequence shown here is derived from an EMBL/GenBank/DDBJ whole genome shotgun (WGS) entry which is preliminary data.</text>
</comment>
<dbReference type="InterPro" id="IPR003594">
    <property type="entry name" value="HATPase_dom"/>
</dbReference>
<dbReference type="GO" id="GO:0000155">
    <property type="term" value="F:phosphorelay sensor kinase activity"/>
    <property type="evidence" value="ECO:0007669"/>
    <property type="project" value="InterPro"/>
</dbReference>
<keyword evidence="5" id="KW-0547">Nucleotide-binding</keyword>
<keyword evidence="6" id="KW-0418">Kinase</keyword>
<dbReference type="PRINTS" id="PR00344">
    <property type="entry name" value="BCTRLSENSOR"/>
</dbReference>
<dbReference type="Pfam" id="PF13426">
    <property type="entry name" value="PAS_9"/>
    <property type="match status" value="1"/>
</dbReference>
<protein>
    <recommendedName>
        <fullName evidence="2">histidine kinase</fullName>
        <ecNumber evidence="2">2.7.13.3</ecNumber>
    </recommendedName>
</protein>
<evidence type="ECO:0000259" key="12">
    <source>
        <dbReference type="PROSITE" id="PS50112"/>
    </source>
</evidence>
<keyword evidence="4" id="KW-0808">Transferase</keyword>
<dbReference type="CDD" id="cd00130">
    <property type="entry name" value="PAS"/>
    <property type="match status" value="2"/>
</dbReference>
<dbReference type="NCBIfam" id="TIGR00229">
    <property type="entry name" value="sensory_box"/>
    <property type="match status" value="3"/>
</dbReference>
<evidence type="ECO:0000256" key="7">
    <source>
        <dbReference type="ARBA" id="ARBA00022840"/>
    </source>
</evidence>
<dbReference type="Gene3D" id="3.30.565.10">
    <property type="entry name" value="Histidine kinase-like ATPase, C-terminal domain"/>
    <property type="match status" value="1"/>
</dbReference>
<keyword evidence="8" id="KW-0902">Two-component regulatory system</keyword>
<feature type="domain" description="PAS" evidence="12">
    <location>
        <begin position="297"/>
        <end position="345"/>
    </location>
</feature>
<dbReference type="SMART" id="SM00091">
    <property type="entry name" value="PAS"/>
    <property type="match status" value="3"/>
</dbReference>
<dbReference type="Pfam" id="PF02518">
    <property type="entry name" value="HATPase_c"/>
    <property type="match status" value="1"/>
</dbReference>
<accession>A0A317F9D7</accession>
<dbReference type="InterPro" id="IPR005467">
    <property type="entry name" value="His_kinase_dom"/>
</dbReference>
<evidence type="ECO:0000256" key="9">
    <source>
        <dbReference type="PROSITE-ProRule" id="PRU00169"/>
    </source>
</evidence>
<dbReference type="PROSITE" id="PS50112">
    <property type="entry name" value="PAS"/>
    <property type="match status" value="2"/>
</dbReference>
<evidence type="ECO:0000313" key="15">
    <source>
        <dbReference type="Proteomes" id="UP000245765"/>
    </source>
</evidence>
<sequence length="1071" mass="114209">MGGAAAEPIEPRLAGAPEDAGRRIVRMAARMLGTPAAVLRLQDAEGKVFGATHGLRASESPAEVAVTDFAFRASAPVVASDGRELGMLFVLDRRPRRDLAPDEAGTLRDLAALAAASCEGLPDTQPEASRLAWSLLADRLKALAVEAPGYEAAIEATAEALCGATGGLLCTLHRLGADGATLQLVGGHASPALGGPGLLDAIRAAPIGIADPLLGAAIVGGRQRQLEVPGSGIRHALLREAAGSPPMTLVATPVRIADERCVLLLGCPAPGPDLLDLVRDAAATLRPLLQMLRDEERTVLHRRVVEASSEAVLITEAAPDEGRIVHVNPAFEALTGFSATELVGRAPRLLQGNGADGADWSAIADALRQKQRMRQEAAFRRKDGSQVWVDLHIAPVFDSAGRCTHLVSMVRDITREHEATLRLAESEAAFRSLFERNPIPMWIYDQETLAFLSVNDAAIEDYGWSREQFLRMTILDIRPEEDRAAARAASAQLRRTRGASGPWRHLTARGEEKIVEISLHLTEFAGRRAVLVAALDVTARTRFERDLRLSRAALQRQAVELRQTQRLARLGTWRWQADLQQVSWSEEVHAILGTDPAAPVPAGPAALALVVPEDRATVSDALTRIVRTGQPGAFEFRVRRPDGRLVHCRAEGRWESDPAGGTDSVLGYVQDVTAQREAEAALRQADRLNSLGQITGGIAHDFNNLLTVASVSLEMAADEAHEGRTAPDLIEAARGALERGMRLTSQLLSYARRQPLRPQPLDLHEMLPGLIELIQRTLGERYPLRLIAGPTPQVSADPAQLEAALLNLLVNARDAMPGGGPIVVETRLVAVRAGELGEEDGLAPGQYAMVAVTDRGTGMPPEIRARIFEPFFTTKSPGQGTGLGLSMVLGFAKQSGGHVTVSSEPGKGTCFTLYLPVVAEGAAAGPAGLQGEAPATLPAGLDVLVVEDQPDVRKAAVRLCRQVGMQPVAVQGAAEALEILGSGFRFDLLFTDVVLGGEMDGLELAETARRLQPGLAVVCTSGYAEQQFGQRAPDQAALEILSKPYDIRRFRDAVGRALAEAATRAATMDAG</sequence>
<name>A0A317F9D7_9PROT</name>
<dbReference type="InterPro" id="IPR004358">
    <property type="entry name" value="Sig_transdc_His_kin-like_C"/>
</dbReference>
<dbReference type="SMART" id="SM00388">
    <property type="entry name" value="HisKA"/>
    <property type="match status" value="1"/>
</dbReference>
<dbReference type="SMART" id="SM00387">
    <property type="entry name" value="HATPase_c"/>
    <property type="match status" value="1"/>
</dbReference>
<dbReference type="Pfam" id="PF00072">
    <property type="entry name" value="Response_reg"/>
    <property type="match status" value="1"/>
</dbReference>
<dbReference type="Gene3D" id="3.40.50.2300">
    <property type="match status" value="1"/>
</dbReference>
<dbReference type="SUPFAM" id="SSF52172">
    <property type="entry name" value="CheY-like"/>
    <property type="match status" value="1"/>
</dbReference>
<keyword evidence="3 9" id="KW-0597">Phosphoprotein</keyword>
<dbReference type="PROSITE" id="PS50113">
    <property type="entry name" value="PAC"/>
    <property type="match status" value="2"/>
</dbReference>
<dbReference type="InterPro" id="IPR011006">
    <property type="entry name" value="CheY-like_superfamily"/>
</dbReference>
<dbReference type="GO" id="GO:0005524">
    <property type="term" value="F:ATP binding"/>
    <property type="evidence" value="ECO:0007669"/>
    <property type="project" value="UniProtKB-KW"/>
</dbReference>
<dbReference type="InterPro" id="IPR000014">
    <property type="entry name" value="PAS"/>
</dbReference>
<dbReference type="AlphaFoldDB" id="A0A317F9D7"/>
<keyword evidence="7" id="KW-0067">ATP-binding</keyword>
<evidence type="ECO:0000256" key="8">
    <source>
        <dbReference type="ARBA" id="ARBA00023012"/>
    </source>
</evidence>
<dbReference type="InterPro" id="IPR036890">
    <property type="entry name" value="HATPase_C_sf"/>
</dbReference>
<dbReference type="SUPFAM" id="SSF47384">
    <property type="entry name" value="Homodimeric domain of signal transducing histidine kinase"/>
    <property type="match status" value="1"/>
</dbReference>
<dbReference type="SUPFAM" id="SSF55785">
    <property type="entry name" value="PYP-like sensor domain (PAS domain)"/>
    <property type="match status" value="3"/>
</dbReference>
<feature type="modified residue" description="4-aspartylphosphate" evidence="9">
    <location>
        <position position="992"/>
    </location>
</feature>
<feature type="domain" description="Histidine kinase" evidence="10">
    <location>
        <begin position="697"/>
        <end position="919"/>
    </location>
</feature>
<evidence type="ECO:0000256" key="3">
    <source>
        <dbReference type="ARBA" id="ARBA00022553"/>
    </source>
</evidence>
<dbReference type="SMART" id="SM00086">
    <property type="entry name" value="PAC"/>
    <property type="match status" value="2"/>
</dbReference>
<dbReference type="Gene3D" id="2.10.70.100">
    <property type="match status" value="1"/>
</dbReference>
<feature type="domain" description="Response regulatory" evidence="11">
    <location>
        <begin position="942"/>
        <end position="1058"/>
    </location>
</feature>
<feature type="domain" description="PAS" evidence="12">
    <location>
        <begin position="426"/>
        <end position="500"/>
    </location>
</feature>
<dbReference type="RefSeq" id="WP_109873555.1">
    <property type="nucleotide sequence ID" value="NZ_QGNA01000008.1"/>
</dbReference>
<dbReference type="PANTHER" id="PTHR43065:SF49">
    <property type="entry name" value="HISTIDINE KINASE"/>
    <property type="match status" value="1"/>
</dbReference>
<dbReference type="EMBL" id="QGNA01000008">
    <property type="protein sequence ID" value="PWS34186.1"/>
    <property type="molecule type" value="Genomic_DNA"/>
</dbReference>
<evidence type="ECO:0000259" key="10">
    <source>
        <dbReference type="PROSITE" id="PS50109"/>
    </source>
</evidence>
<dbReference type="PANTHER" id="PTHR43065">
    <property type="entry name" value="SENSOR HISTIDINE KINASE"/>
    <property type="match status" value="1"/>
</dbReference>